<reference evidence="2 3" key="1">
    <citation type="submission" date="2009-11" db="EMBL/GenBank/DDBJ databases">
        <authorList>
            <person name="Weinstock G."/>
            <person name="Sodergren E."/>
            <person name="Clifton S."/>
            <person name="Fulton L."/>
            <person name="Fulton B."/>
            <person name="Courtney L."/>
            <person name="Fronick C."/>
            <person name="Harrison M."/>
            <person name="Strong C."/>
            <person name="Farmer C."/>
            <person name="Delahaunty K."/>
            <person name="Markovic C."/>
            <person name="Hall O."/>
            <person name="Minx P."/>
            <person name="Tomlinson C."/>
            <person name="Mitreva M."/>
            <person name="Nelson J."/>
            <person name="Hou S."/>
            <person name="Wollam A."/>
            <person name="Pepin K.H."/>
            <person name="Johnson M."/>
            <person name="Bhonagiri V."/>
            <person name="Nash W.E."/>
            <person name="Warren W."/>
            <person name="Chinwalla A."/>
            <person name="Mardis E.R."/>
            <person name="Wilson R.K."/>
        </authorList>
    </citation>
    <scope>NUCLEOTIDE SEQUENCE [LARGE SCALE GENOMIC DNA]</scope>
    <source>
        <strain evidence="2 3">DSM 20093</strain>
    </source>
</reference>
<sequence>MRKNGGKQWQRENKRNPDTRLTSMRQKTLCAALSSEQDALPPIQW</sequence>
<evidence type="ECO:0000256" key="1">
    <source>
        <dbReference type="SAM" id="MobiDB-lite"/>
    </source>
</evidence>
<evidence type="ECO:0000313" key="3">
    <source>
        <dbReference type="Proteomes" id="UP000003656"/>
    </source>
</evidence>
<comment type="caution">
    <text evidence="2">The sequence shown here is derived from an EMBL/GenBank/DDBJ whole genome shotgun (WGS) entry which is preliminary data.</text>
</comment>
<evidence type="ECO:0000313" key="2">
    <source>
        <dbReference type="EMBL" id="EFA23682.1"/>
    </source>
</evidence>
<proteinExistence type="predicted"/>
<feature type="compositionally biased region" description="Basic and acidic residues" evidence="1">
    <location>
        <begin position="9"/>
        <end position="18"/>
    </location>
</feature>
<dbReference type="Proteomes" id="UP000003656">
    <property type="component" value="Unassembled WGS sequence"/>
</dbReference>
<protein>
    <submittedName>
        <fullName evidence="2">Uncharacterized protein</fullName>
    </submittedName>
</protein>
<dbReference type="STRING" id="561180.BIFGAL_02789"/>
<name>D1NSN0_9BIFI</name>
<dbReference type="AlphaFoldDB" id="D1NSN0"/>
<feature type="region of interest" description="Disordered" evidence="1">
    <location>
        <begin position="1"/>
        <end position="26"/>
    </location>
</feature>
<dbReference type="EMBL" id="ABXB03000001">
    <property type="protein sequence ID" value="EFA23682.1"/>
    <property type="molecule type" value="Genomic_DNA"/>
</dbReference>
<organism evidence="2 3">
    <name type="scientific">Bifidobacterium gallicum DSM 20093 = LMG 11596</name>
    <dbReference type="NCBI Taxonomy" id="561180"/>
    <lineage>
        <taxon>Bacteria</taxon>
        <taxon>Bacillati</taxon>
        <taxon>Actinomycetota</taxon>
        <taxon>Actinomycetes</taxon>
        <taxon>Bifidobacteriales</taxon>
        <taxon>Bifidobacteriaceae</taxon>
        <taxon>Bifidobacterium</taxon>
    </lineage>
</organism>
<gene>
    <name evidence="2" type="ORF">BIFGAL_02789</name>
</gene>
<accession>D1NSN0</accession>